<dbReference type="EMBL" id="CADCTB010000112">
    <property type="protein sequence ID" value="CAA9243050.1"/>
    <property type="molecule type" value="Genomic_DNA"/>
</dbReference>
<keyword evidence="1" id="KW-0732">Signal</keyword>
<dbReference type="PROSITE" id="PS51257">
    <property type="entry name" value="PROKAR_LIPOPROTEIN"/>
    <property type="match status" value="1"/>
</dbReference>
<protein>
    <recommendedName>
        <fullName evidence="3">DUF5666 domain-containing protein</fullName>
    </recommendedName>
</protein>
<gene>
    <name evidence="2" type="ORF">AVDCRST_MAG10-1703</name>
</gene>
<reference evidence="2" key="1">
    <citation type="submission" date="2020-02" db="EMBL/GenBank/DDBJ databases">
        <authorList>
            <person name="Meier V. D."/>
        </authorList>
    </citation>
    <scope>NUCLEOTIDE SEQUENCE</scope>
    <source>
        <strain evidence="2">AVDCRST_MAG10</strain>
    </source>
</reference>
<feature type="chain" id="PRO_5026722779" description="DUF5666 domain-containing protein" evidence="1">
    <location>
        <begin position="25"/>
        <end position="404"/>
    </location>
</feature>
<evidence type="ECO:0000313" key="2">
    <source>
        <dbReference type="EMBL" id="CAA9243050.1"/>
    </source>
</evidence>
<name>A0A6J4I5V4_9ACTN</name>
<evidence type="ECO:0000256" key="1">
    <source>
        <dbReference type="SAM" id="SignalP"/>
    </source>
</evidence>
<proteinExistence type="predicted"/>
<feature type="signal peptide" evidence="1">
    <location>
        <begin position="1"/>
        <end position="24"/>
    </location>
</feature>
<accession>A0A6J4I5V4</accession>
<sequence>MHMKKRASLTALVGVLALAGAACGSDDRPIALPADTPQAVKDNVTAIPSLTGVGTSVAIDAGTAAALGSLGVALAPSGTATFEPSTSTITFPITSGYAEIHSNLAAKPGYILGSVNHQDSGFTLSAGSTTVGLSDFVVDPGNSMLYGTVGGQPGVPLLNLDGTDVKVSMESGNVVLQGTVAKLTDTAAGALNKAFNTSAIKPGTPLGVVRLVAKGTATTYDANLDETPQVTRLAGKQTAVKLDADTAGALQSLGVSVAPVGSARFDSATSTVSFPITGGFAAIHSDKGYKPGYIAGNVVHQGSGLRFSNGSQSIEVTDFVVDPGASTLTASAGGKAGIPLLSLDGTRVEVSRSGSDVVLQGTVAKLTATGASALNSTFGVTAFKEGIPLGVVTLTAAQAEAPKA</sequence>
<evidence type="ECO:0008006" key="3">
    <source>
        <dbReference type="Google" id="ProtNLM"/>
    </source>
</evidence>
<dbReference type="AlphaFoldDB" id="A0A6J4I5V4"/>
<organism evidence="2">
    <name type="scientific">uncultured Acidimicrobiales bacterium</name>
    <dbReference type="NCBI Taxonomy" id="310071"/>
    <lineage>
        <taxon>Bacteria</taxon>
        <taxon>Bacillati</taxon>
        <taxon>Actinomycetota</taxon>
        <taxon>Acidimicrobiia</taxon>
        <taxon>Acidimicrobiales</taxon>
        <taxon>environmental samples</taxon>
    </lineage>
</organism>